<comment type="caution">
    <text evidence="1">The sequence shown here is derived from an EMBL/GenBank/DDBJ whole genome shotgun (WGS) entry which is preliminary data.</text>
</comment>
<gene>
    <name evidence="1" type="ORF">LKD28_06720</name>
</gene>
<proteinExistence type="predicted"/>
<dbReference type="Proteomes" id="UP001198495">
    <property type="component" value="Unassembled WGS sequence"/>
</dbReference>
<name>A0ABS8FNE6_9FIRM</name>
<keyword evidence="2" id="KW-1185">Reference proteome</keyword>
<sequence>MIEITKYLQTVYEDLQRYVDNDVCLCKFKELNFEAGALPDYEDINIQQLYLLRYAFAYAFEYSRMYLDVLSQMDGVNGISVTSVGCGSMIDYWSLVHALEMKRKIDCSIRYVGIDKIDWSYKIPKRQNDEVHYLIGNAADVFAHNSQFISNVYFFPKSISEFSDGELNAMANSFSSKKIQKNKFFVCISLREDDRSMDRDIQKTKCLIEAISKNGFYTKWPYDRYIYFDCNDGIASFDNDFQYPSDALQFVTNLNMECANYKIQEMNCQSDCRKYLRRWPILRVGHIRYQVIMFERED</sequence>
<evidence type="ECO:0000313" key="2">
    <source>
        <dbReference type="Proteomes" id="UP001198495"/>
    </source>
</evidence>
<reference evidence="1 2" key="1">
    <citation type="submission" date="2021-10" db="EMBL/GenBank/DDBJ databases">
        <title>Anaerobic single-cell dispensing facilitates the cultivation of human gut bacteria.</title>
        <authorList>
            <person name="Afrizal A."/>
        </authorList>
    </citation>
    <scope>NUCLEOTIDE SEQUENCE [LARGE SCALE GENOMIC DNA]</scope>
    <source>
        <strain evidence="1 2">CLA-AA-H212</strain>
    </source>
</reference>
<dbReference type="EMBL" id="JAJEQT010000003">
    <property type="protein sequence ID" value="MCC2218725.1"/>
    <property type="molecule type" value="Genomic_DNA"/>
</dbReference>
<dbReference type="RefSeq" id="WP_021985962.1">
    <property type="nucleotide sequence ID" value="NZ_JAJEQT010000003.1"/>
</dbReference>
<protein>
    <recommendedName>
        <fullName evidence="3">Class I SAM-dependent methyltransferase</fullName>
    </recommendedName>
</protein>
<evidence type="ECO:0008006" key="3">
    <source>
        <dbReference type="Google" id="ProtNLM"/>
    </source>
</evidence>
<evidence type="ECO:0000313" key="1">
    <source>
        <dbReference type="EMBL" id="MCC2218725.1"/>
    </source>
</evidence>
<accession>A0ABS8FNE6</accession>
<organism evidence="1 2">
    <name type="scientific">Coprococcus hominis</name>
    <name type="common">ex Arizal et al. 2022</name>
    <dbReference type="NCBI Taxonomy" id="2881262"/>
    <lineage>
        <taxon>Bacteria</taxon>
        <taxon>Bacillati</taxon>
        <taxon>Bacillota</taxon>
        <taxon>Clostridia</taxon>
        <taxon>Lachnospirales</taxon>
        <taxon>Lachnospiraceae</taxon>
        <taxon>Coprococcus</taxon>
    </lineage>
</organism>